<evidence type="ECO:0000313" key="3">
    <source>
        <dbReference type="EMBL" id="PZC74023.1"/>
    </source>
</evidence>
<name>A0A2W1BQM8_HELAM</name>
<dbReference type="EMBL" id="KZ150072">
    <property type="protein sequence ID" value="PZC74023.1"/>
    <property type="molecule type" value="Genomic_DNA"/>
</dbReference>
<dbReference type="Gene3D" id="3.90.280.10">
    <property type="entry name" value="PEBP-like"/>
    <property type="match status" value="1"/>
</dbReference>
<dbReference type="InterPro" id="IPR001858">
    <property type="entry name" value="Phosphatidylethanolamine-bd_CS"/>
</dbReference>
<reference evidence="3 4" key="1">
    <citation type="journal article" date="2017" name="BMC Biol.">
        <title>Genomic innovations, transcriptional plasticity and gene loss underlying the evolution and divergence of two highly polyphagous and invasive Helicoverpa pest species.</title>
        <authorList>
            <person name="Pearce S.L."/>
            <person name="Clarke D.F."/>
            <person name="East P.D."/>
            <person name="Elfekih S."/>
            <person name="Gordon K.H."/>
            <person name="Jermiin L.S."/>
            <person name="McGaughran A."/>
            <person name="Oakeshott J.G."/>
            <person name="Papanikolaou A."/>
            <person name="Perera O.P."/>
            <person name="Rane R.V."/>
            <person name="Richards S."/>
            <person name="Tay W.T."/>
            <person name="Walsh T.K."/>
            <person name="Anderson A."/>
            <person name="Anderson C.J."/>
            <person name="Asgari S."/>
            <person name="Board P.G."/>
            <person name="Bretschneider A."/>
            <person name="Campbell P.M."/>
            <person name="Chertemps T."/>
            <person name="Christeller J.T."/>
            <person name="Coppin C.W."/>
            <person name="Downes S.J."/>
            <person name="Duan G."/>
            <person name="Farnsworth C.A."/>
            <person name="Good R.T."/>
            <person name="Han L.B."/>
            <person name="Han Y.C."/>
            <person name="Hatje K."/>
            <person name="Horne I."/>
            <person name="Huang Y.P."/>
            <person name="Hughes D.S."/>
            <person name="Jacquin-Joly E."/>
            <person name="James W."/>
            <person name="Jhangiani S."/>
            <person name="Kollmar M."/>
            <person name="Kuwar S.S."/>
            <person name="Li S."/>
            <person name="Liu N.Y."/>
            <person name="Maibeche M.T."/>
            <person name="Miller J.R."/>
            <person name="Montagne N."/>
            <person name="Perry T."/>
            <person name="Qu J."/>
            <person name="Song S.V."/>
            <person name="Sutton G.G."/>
            <person name="Vogel H."/>
            <person name="Walenz B.P."/>
            <person name="Xu W."/>
            <person name="Zhang H.J."/>
            <person name="Zou Z."/>
            <person name="Batterham P."/>
            <person name="Edwards O.R."/>
            <person name="Feyereisen R."/>
            <person name="Gibbs R.A."/>
            <person name="Heckel D.G."/>
            <person name="McGrath A."/>
            <person name="Robin C."/>
            <person name="Scherer S.E."/>
            <person name="Worley K.C."/>
            <person name="Wu Y.D."/>
        </authorList>
    </citation>
    <scope>NUCLEOTIDE SEQUENCE [LARGE SCALE GENOMIC DNA]</scope>
    <source>
        <strain evidence="3">Harm_GR_Male_#8</strain>
        <tissue evidence="3">Whole organism</tissue>
    </source>
</reference>
<dbReference type="AlphaFoldDB" id="A0A2W1BQM8"/>
<dbReference type="CDD" id="cd00866">
    <property type="entry name" value="PEBP_euk"/>
    <property type="match status" value="1"/>
</dbReference>
<gene>
    <name evidence="3" type="primary">HaOG208437</name>
    <name evidence="3" type="ORF">B5X24_HaOG208437</name>
</gene>
<accession>A0A2W1BQM8</accession>
<dbReference type="SUPFAM" id="SSF49777">
    <property type="entry name" value="PEBP-like"/>
    <property type="match status" value="1"/>
</dbReference>
<dbReference type="InterPro" id="IPR036610">
    <property type="entry name" value="PEBP-like_sf"/>
</dbReference>
<evidence type="ECO:0000313" key="4">
    <source>
        <dbReference type="Proteomes" id="UP000249218"/>
    </source>
</evidence>
<comment type="similarity">
    <text evidence="1">Belongs to the phosphatidylethanolamine-binding protein family.</text>
</comment>
<feature type="chain" id="PRO_5016017030" description="Phosphatidylethanolamine-binding protein" evidence="2">
    <location>
        <begin position="24"/>
        <end position="229"/>
    </location>
</feature>
<dbReference type="InterPro" id="IPR035810">
    <property type="entry name" value="PEBP_euk"/>
</dbReference>
<feature type="signal peptide" evidence="2">
    <location>
        <begin position="1"/>
        <end position="23"/>
    </location>
</feature>
<dbReference type="InterPro" id="IPR008914">
    <property type="entry name" value="PEBP"/>
</dbReference>
<keyword evidence="4" id="KW-1185">Reference proteome</keyword>
<dbReference type="PANTHER" id="PTHR11362">
    <property type="entry name" value="PHOSPHATIDYLETHANOLAMINE-BINDING PROTEIN"/>
    <property type="match status" value="1"/>
</dbReference>
<evidence type="ECO:0000256" key="1">
    <source>
        <dbReference type="ARBA" id="ARBA00007091"/>
    </source>
</evidence>
<dbReference type="OrthoDB" id="2506647at2759"/>
<proteinExistence type="inferred from homology"/>
<organism evidence="3 4">
    <name type="scientific">Helicoverpa armigera</name>
    <name type="common">Cotton bollworm</name>
    <name type="synonym">Heliothis armigera</name>
    <dbReference type="NCBI Taxonomy" id="29058"/>
    <lineage>
        <taxon>Eukaryota</taxon>
        <taxon>Metazoa</taxon>
        <taxon>Ecdysozoa</taxon>
        <taxon>Arthropoda</taxon>
        <taxon>Hexapoda</taxon>
        <taxon>Insecta</taxon>
        <taxon>Pterygota</taxon>
        <taxon>Neoptera</taxon>
        <taxon>Endopterygota</taxon>
        <taxon>Lepidoptera</taxon>
        <taxon>Glossata</taxon>
        <taxon>Ditrysia</taxon>
        <taxon>Noctuoidea</taxon>
        <taxon>Noctuidae</taxon>
        <taxon>Heliothinae</taxon>
        <taxon>Helicoverpa</taxon>
    </lineage>
</organism>
<sequence length="229" mass="25488">MARLCCIVLIICVNSFVVSRVSGTVAQSFFHNDIVPDVLSVSPTGYMTVVYPDGVEVKEGNVLTPSQVKDIPTVSWDITLGRMYTVVMIDPDAPSRLEPTDREYLHWLMVNVPGDNLKYADTIAEYVGAGPPQDTGLHRYVFLVYQQPFRAVFNETVLSNRSSANRTSFSVSDFAEKYHLGDPVAGNFFQAEYDDYVPILQEQLRSAAQALGSNMALCICILMCLLRLM</sequence>
<dbReference type="Proteomes" id="UP000249218">
    <property type="component" value="Unassembled WGS sequence"/>
</dbReference>
<dbReference type="PANTHER" id="PTHR11362:SF82">
    <property type="entry name" value="PHOSPHATIDYLETHANOLAMINE-BINDING PROTEIN 4"/>
    <property type="match status" value="1"/>
</dbReference>
<dbReference type="Pfam" id="PF01161">
    <property type="entry name" value="PBP"/>
    <property type="match status" value="1"/>
</dbReference>
<protein>
    <recommendedName>
        <fullName evidence="5">Phosphatidylethanolamine-binding protein</fullName>
    </recommendedName>
</protein>
<evidence type="ECO:0000256" key="2">
    <source>
        <dbReference type="SAM" id="SignalP"/>
    </source>
</evidence>
<evidence type="ECO:0008006" key="5">
    <source>
        <dbReference type="Google" id="ProtNLM"/>
    </source>
</evidence>
<keyword evidence="2" id="KW-0732">Signal</keyword>
<dbReference type="PROSITE" id="PS01220">
    <property type="entry name" value="PBP"/>
    <property type="match status" value="1"/>
</dbReference>